<dbReference type="Proteomes" id="UP000587760">
    <property type="component" value="Unassembled WGS sequence"/>
</dbReference>
<feature type="transmembrane region" description="Helical" evidence="9">
    <location>
        <begin position="86"/>
        <end position="107"/>
    </location>
</feature>
<keyword evidence="2" id="KW-0813">Transport</keyword>
<keyword evidence="5 9" id="KW-0812">Transmembrane</keyword>
<dbReference type="EMBL" id="JACHGJ010000002">
    <property type="protein sequence ID" value="MBB6479787.1"/>
    <property type="molecule type" value="Genomic_DNA"/>
</dbReference>
<comment type="caution">
    <text evidence="11">The sequence shown here is derived from an EMBL/GenBank/DDBJ whole genome shotgun (WGS) entry which is preliminary data.</text>
</comment>
<evidence type="ECO:0000256" key="5">
    <source>
        <dbReference type="ARBA" id="ARBA00022692"/>
    </source>
</evidence>
<feature type="domain" description="Tripartite ATP-independent periplasmic transporters DctQ component" evidence="10">
    <location>
        <begin position="24"/>
        <end position="148"/>
    </location>
</feature>
<comment type="subcellular location">
    <subcellularLocation>
        <location evidence="1">Cell inner membrane</location>
        <topology evidence="1">Multi-pass membrane protein</topology>
    </subcellularLocation>
</comment>
<dbReference type="GO" id="GO:0005886">
    <property type="term" value="C:plasma membrane"/>
    <property type="evidence" value="ECO:0007669"/>
    <property type="project" value="UniProtKB-SubCell"/>
</dbReference>
<proteinExistence type="inferred from homology"/>
<evidence type="ECO:0000256" key="9">
    <source>
        <dbReference type="SAM" id="Phobius"/>
    </source>
</evidence>
<keyword evidence="3" id="KW-1003">Cell membrane</keyword>
<evidence type="ECO:0000256" key="8">
    <source>
        <dbReference type="ARBA" id="ARBA00038436"/>
    </source>
</evidence>
<keyword evidence="7 9" id="KW-0472">Membrane</keyword>
<dbReference type="InterPro" id="IPR055348">
    <property type="entry name" value="DctQ"/>
</dbReference>
<evidence type="ECO:0000313" key="12">
    <source>
        <dbReference type="Proteomes" id="UP000587760"/>
    </source>
</evidence>
<keyword evidence="12" id="KW-1185">Reference proteome</keyword>
<dbReference type="InterPro" id="IPR007387">
    <property type="entry name" value="TRAP_DctQ"/>
</dbReference>
<dbReference type="RefSeq" id="WP_184745324.1">
    <property type="nucleotide sequence ID" value="NZ_JACHGJ010000002.1"/>
</dbReference>
<evidence type="ECO:0000256" key="2">
    <source>
        <dbReference type="ARBA" id="ARBA00022448"/>
    </source>
</evidence>
<evidence type="ECO:0000256" key="6">
    <source>
        <dbReference type="ARBA" id="ARBA00022989"/>
    </source>
</evidence>
<comment type="similarity">
    <text evidence="8">Belongs to the TRAP transporter small permease family.</text>
</comment>
<gene>
    <name evidence="11" type="ORF">HNR50_001445</name>
</gene>
<dbReference type="PANTHER" id="PTHR35011">
    <property type="entry name" value="2,3-DIKETO-L-GULONATE TRAP TRANSPORTER SMALL PERMEASE PROTEIN YIAM"/>
    <property type="match status" value="1"/>
</dbReference>
<dbReference type="PANTHER" id="PTHR35011:SF2">
    <property type="entry name" value="2,3-DIKETO-L-GULONATE TRAP TRANSPORTER SMALL PERMEASE PROTEIN YIAM"/>
    <property type="match status" value="1"/>
</dbReference>
<accession>A0A841R9B1</accession>
<keyword evidence="4" id="KW-0997">Cell inner membrane</keyword>
<dbReference type="AlphaFoldDB" id="A0A841R9B1"/>
<evidence type="ECO:0000313" key="11">
    <source>
        <dbReference type="EMBL" id="MBB6479787.1"/>
    </source>
</evidence>
<dbReference type="GO" id="GO:0015740">
    <property type="term" value="P:C4-dicarboxylate transport"/>
    <property type="evidence" value="ECO:0007669"/>
    <property type="project" value="TreeGrafter"/>
</dbReference>
<sequence length="166" mass="19107">MNLLKKFTQNFEVVFSGFFLLITVSVVIVNVILRYLFHSGLFWVEEVATTAFIWSVFVGAAAAYKYKMHIGIDIITKLFPEKVREIISIIINFMMIIINSYICYLSTLFIQANKLKRTPVLDIPALYVNLAITVGFGLMTIHAIRFLVIEIRLFTNRESQKEETEA</sequence>
<evidence type="ECO:0000259" key="10">
    <source>
        <dbReference type="Pfam" id="PF04290"/>
    </source>
</evidence>
<reference evidence="11 12" key="1">
    <citation type="submission" date="2020-08" db="EMBL/GenBank/DDBJ databases">
        <title>Genomic Encyclopedia of Type Strains, Phase IV (KMG-IV): sequencing the most valuable type-strain genomes for metagenomic binning, comparative biology and taxonomic classification.</title>
        <authorList>
            <person name="Goeker M."/>
        </authorList>
    </citation>
    <scope>NUCLEOTIDE SEQUENCE [LARGE SCALE GENOMIC DNA]</scope>
    <source>
        <strain evidence="11 12">DSM 2461</strain>
    </source>
</reference>
<evidence type="ECO:0000256" key="7">
    <source>
        <dbReference type="ARBA" id="ARBA00023136"/>
    </source>
</evidence>
<evidence type="ECO:0000256" key="3">
    <source>
        <dbReference type="ARBA" id="ARBA00022475"/>
    </source>
</evidence>
<feature type="transmembrane region" description="Helical" evidence="9">
    <location>
        <begin position="127"/>
        <end position="148"/>
    </location>
</feature>
<dbReference type="Pfam" id="PF04290">
    <property type="entry name" value="DctQ"/>
    <property type="match status" value="1"/>
</dbReference>
<dbReference type="GO" id="GO:0022857">
    <property type="term" value="F:transmembrane transporter activity"/>
    <property type="evidence" value="ECO:0007669"/>
    <property type="project" value="TreeGrafter"/>
</dbReference>
<evidence type="ECO:0000256" key="4">
    <source>
        <dbReference type="ARBA" id="ARBA00022519"/>
    </source>
</evidence>
<organism evidence="11 12">
    <name type="scientific">Spirochaeta isovalerica</name>
    <dbReference type="NCBI Taxonomy" id="150"/>
    <lineage>
        <taxon>Bacteria</taxon>
        <taxon>Pseudomonadati</taxon>
        <taxon>Spirochaetota</taxon>
        <taxon>Spirochaetia</taxon>
        <taxon>Spirochaetales</taxon>
        <taxon>Spirochaetaceae</taxon>
        <taxon>Spirochaeta</taxon>
    </lineage>
</organism>
<feature type="transmembrane region" description="Helical" evidence="9">
    <location>
        <begin position="47"/>
        <end position="66"/>
    </location>
</feature>
<evidence type="ECO:0000256" key="1">
    <source>
        <dbReference type="ARBA" id="ARBA00004429"/>
    </source>
</evidence>
<keyword evidence="6 9" id="KW-1133">Transmembrane helix</keyword>
<name>A0A841R9B1_9SPIO</name>
<feature type="transmembrane region" description="Helical" evidence="9">
    <location>
        <begin position="12"/>
        <end position="35"/>
    </location>
</feature>
<protein>
    <submittedName>
        <fullName evidence="11">TRAP-type C4-dicarboxylate transport system permease small subunit</fullName>
    </submittedName>
</protein>